<evidence type="ECO:0000313" key="2">
    <source>
        <dbReference type="Proteomes" id="UP000016368"/>
    </source>
</evidence>
<evidence type="ECO:0000313" key="1">
    <source>
        <dbReference type="EMBL" id="EGI77480.1"/>
    </source>
</evidence>
<keyword evidence="2" id="KW-1185">Reference proteome</keyword>
<dbReference type="EMBL" id="AEGR01000047">
    <property type="protein sequence ID" value="EGI77480.1"/>
    <property type="molecule type" value="Genomic_DNA"/>
</dbReference>
<gene>
    <name evidence="1" type="ORF">HGR_06126</name>
</gene>
<comment type="caution">
    <text evidence="1">The sequence shown here is derived from an EMBL/GenBank/DDBJ whole genome shotgun (WGS) entry which is preliminary data.</text>
</comment>
<organism evidence="1 2">
    <name type="scientific">Hylemonella gracilis ATCC 19624</name>
    <dbReference type="NCBI Taxonomy" id="887062"/>
    <lineage>
        <taxon>Bacteria</taxon>
        <taxon>Pseudomonadati</taxon>
        <taxon>Pseudomonadota</taxon>
        <taxon>Betaproteobacteria</taxon>
        <taxon>Burkholderiales</taxon>
        <taxon>Comamonadaceae</taxon>
        <taxon>Hylemonella</taxon>
    </lineage>
</organism>
<accession>F3KRZ6</accession>
<name>F3KRZ6_9BURK</name>
<dbReference type="Proteomes" id="UP000016368">
    <property type="component" value="Unassembled WGS sequence"/>
</dbReference>
<dbReference type="STRING" id="887062.HGR_06126"/>
<proteinExistence type="predicted"/>
<reference evidence="1 2" key="1">
    <citation type="journal article" date="2011" name="EMBO J.">
        <title>Structural diversity of bacterial flagellar motors.</title>
        <authorList>
            <person name="Chen S."/>
            <person name="Beeby M."/>
            <person name="Murphy G.E."/>
            <person name="Leadbetter J.R."/>
            <person name="Hendrixson D.R."/>
            <person name="Briegel A."/>
            <person name="Li Z."/>
            <person name="Shi J."/>
            <person name="Tocheva E.I."/>
            <person name="Muller A."/>
            <person name="Dobro M.J."/>
            <person name="Jensen G.J."/>
        </authorList>
    </citation>
    <scope>NUCLEOTIDE SEQUENCE [LARGE SCALE GENOMIC DNA]</scope>
    <source>
        <strain evidence="1 2">ATCC 19624</strain>
    </source>
</reference>
<sequence>MSPARLFPLNTAAILAGGVARADITKTTTIKG</sequence>
<dbReference type="AlphaFoldDB" id="F3KRZ6"/>
<protein>
    <submittedName>
        <fullName evidence="1">Uncharacterized protein</fullName>
    </submittedName>
</protein>